<dbReference type="Proteomes" id="UP000325315">
    <property type="component" value="Unassembled WGS sequence"/>
</dbReference>
<sequence length="61" mass="6970">MDFIEGLPHSKGKNTILVVVDRLTKYGHFLTLSHPYTAVYKLHNASESIVSDRDKIFMSTF</sequence>
<dbReference type="GO" id="GO:0003676">
    <property type="term" value="F:nucleic acid binding"/>
    <property type="evidence" value="ECO:0007669"/>
    <property type="project" value="InterPro"/>
</dbReference>
<dbReference type="InterPro" id="IPR012337">
    <property type="entry name" value="RNaseH-like_sf"/>
</dbReference>
<protein>
    <submittedName>
        <fullName evidence="1">Reverse transcriptase</fullName>
    </submittedName>
</protein>
<dbReference type="PANTHER" id="PTHR35046">
    <property type="entry name" value="ZINC KNUCKLE (CCHC-TYPE) FAMILY PROTEIN"/>
    <property type="match status" value="1"/>
</dbReference>
<proteinExistence type="predicted"/>
<dbReference type="InterPro" id="IPR036397">
    <property type="entry name" value="RNaseH_sf"/>
</dbReference>
<dbReference type="EMBL" id="SMMG02000004">
    <property type="protein sequence ID" value="KAA3477621.1"/>
    <property type="molecule type" value="Genomic_DNA"/>
</dbReference>
<reference evidence="2" key="1">
    <citation type="journal article" date="2019" name="Plant Biotechnol. J.">
        <title>Genome sequencing of the Australian wild diploid species Gossypium australe highlights disease resistance and delayed gland morphogenesis.</title>
        <authorList>
            <person name="Cai Y."/>
            <person name="Cai X."/>
            <person name="Wang Q."/>
            <person name="Wang P."/>
            <person name="Zhang Y."/>
            <person name="Cai C."/>
            <person name="Xu Y."/>
            <person name="Wang K."/>
            <person name="Zhou Z."/>
            <person name="Wang C."/>
            <person name="Geng S."/>
            <person name="Li B."/>
            <person name="Dong Q."/>
            <person name="Hou Y."/>
            <person name="Wang H."/>
            <person name="Ai P."/>
            <person name="Liu Z."/>
            <person name="Yi F."/>
            <person name="Sun M."/>
            <person name="An G."/>
            <person name="Cheng J."/>
            <person name="Zhang Y."/>
            <person name="Shi Q."/>
            <person name="Xie Y."/>
            <person name="Shi X."/>
            <person name="Chang Y."/>
            <person name="Huang F."/>
            <person name="Chen Y."/>
            <person name="Hong S."/>
            <person name="Mi L."/>
            <person name="Sun Q."/>
            <person name="Zhang L."/>
            <person name="Zhou B."/>
            <person name="Peng R."/>
            <person name="Zhang X."/>
            <person name="Liu F."/>
        </authorList>
    </citation>
    <scope>NUCLEOTIDE SEQUENCE [LARGE SCALE GENOMIC DNA]</scope>
    <source>
        <strain evidence="2">cv. PA1801</strain>
    </source>
</reference>
<keyword evidence="1" id="KW-0695">RNA-directed DNA polymerase</keyword>
<organism evidence="1 2">
    <name type="scientific">Gossypium australe</name>
    <dbReference type="NCBI Taxonomy" id="47621"/>
    <lineage>
        <taxon>Eukaryota</taxon>
        <taxon>Viridiplantae</taxon>
        <taxon>Streptophyta</taxon>
        <taxon>Embryophyta</taxon>
        <taxon>Tracheophyta</taxon>
        <taxon>Spermatophyta</taxon>
        <taxon>Magnoliopsida</taxon>
        <taxon>eudicotyledons</taxon>
        <taxon>Gunneridae</taxon>
        <taxon>Pentapetalae</taxon>
        <taxon>rosids</taxon>
        <taxon>malvids</taxon>
        <taxon>Malvales</taxon>
        <taxon>Malvaceae</taxon>
        <taxon>Malvoideae</taxon>
        <taxon>Gossypium</taxon>
    </lineage>
</organism>
<keyword evidence="1" id="KW-0548">Nucleotidyltransferase</keyword>
<keyword evidence="2" id="KW-1185">Reference proteome</keyword>
<dbReference type="OrthoDB" id="166633at2759"/>
<evidence type="ECO:0000313" key="1">
    <source>
        <dbReference type="EMBL" id="KAA3477621.1"/>
    </source>
</evidence>
<evidence type="ECO:0000313" key="2">
    <source>
        <dbReference type="Proteomes" id="UP000325315"/>
    </source>
</evidence>
<dbReference type="PANTHER" id="PTHR35046:SF9">
    <property type="entry name" value="RNA-DIRECTED DNA POLYMERASE"/>
    <property type="match status" value="1"/>
</dbReference>
<dbReference type="AlphaFoldDB" id="A0A5B6W7G2"/>
<dbReference type="Gene3D" id="3.30.420.10">
    <property type="entry name" value="Ribonuclease H-like superfamily/Ribonuclease H"/>
    <property type="match status" value="1"/>
</dbReference>
<gene>
    <name evidence="1" type="ORF">EPI10_011499</name>
</gene>
<accession>A0A5B6W7G2</accession>
<keyword evidence="1" id="KW-0808">Transferase</keyword>
<comment type="caution">
    <text evidence="1">The sequence shown here is derived from an EMBL/GenBank/DDBJ whole genome shotgun (WGS) entry which is preliminary data.</text>
</comment>
<dbReference type="GO" id="GO:0003964">
    <property type="term" value="F:RNA-directed DNA polymerase activity"/>
    <property type="evidence" value="ECO:0007669"/>
    <property type="project" value="UniProtKB-KW"/>
</dbReference>
<name>A0A5B6W7G2_9ROSI</name>
<dbReference type="SUPFAM" id="SSF53098">
    <property type="entry name" value="Ribonuclease H-like"/>
    <property type="match status" value="1"/>
</dbReference>